<keyword evidence="1" id="KW-0472">Membrane</keyword>
<organism evidence="2 3">
    <name type="scientific">Klugiella xanthotipulae</name>
    <dbReference type="NCBI Taxonomy" id="244735"/>
    <lineage>
        <taxon>Bacteria</taxon>
        <taxon>Bacillati</taxon>
        <taxon>Actinomycetota</taxon>
        <taxon>Actinomycetes</taxon>
        <taxon>Micrococcales</taxon>
        <taxon>Microbacteriaceae</taxon>
        <taxon>Klugiella</taxon>
    </lineage>
</organism>
<keyword evidence="3" id="KW-1185">Reference proteome</keyword>
<dbReference type="RefSeq" id="WP_141917342.1">
    <property type="nucleotide sequence ID" value="NZ_BAAAYS010000025.1"/>
</dbReference>
<keyword evidence="1" id="KW-0812">Transmembrane</keyword>
<dbReference type="OrthoDB" id="5123577at2"/>
<evidence type="ECO:0000256" key="1">
    <source>
        <dbReference type="SAM" id="Phobius"/>
    </source>
</evidence>
<dbReference type="Proteomes" id="UP000318331">
    <property type="component" value="Unassembled WGS sequence"/>
</dbReference>
<dbReference type="AlphaFoldDB" id="A0A543HYJ2"/>
<evidence type="ECO:0000313" key="3">
    <source>
        <dbReference type="Proteomes" id="UP000318331"/>
    </source>
</evidence>
<dbReference type="EMBL" id="VFPN01000002">
    <property type="protein sequence ID" value="TQM63315.1"/>
    <property type="molecule type" value="Genomic_DNA"/>
</dbReference>
<keyword evidence="1" id="KW-1133">Transmembrane helix</keyword>
<name>A0A543HYJ2_9MICO</name>
<feature type="transmembrane region" description="Helical" evidence="1">
    <location>
        <begin position="54"/>
        <end position="78"/>
    </location>
</feature>
<accession>A0A543HYJ2</accession>
<comment type="caution">
    <text evidence="2">The sequence shown here is derived from an EMBL/GenBank/DDBJ whole genome shotgun (WGS) entry which is preliminary data.</text>
</comment>
<reference evidence="2 3" key="1">
    <citation type="submission" date="2019-06" db="EMBL/GenBank/DDBJ databases">
        <title>Sequencing the genomes of 1000 actinobacteria strains.</title>
        <authorList>
            <person name="Klenk H.-P."/>
        </authorList>
    </citation>
    <scope>NUCLEOTIDE SEQUENCE [LARGE SCALE GENOMIC DNA]</scope>
    <source>
        <strain evidence="2 3">DSM 18031</strain>
    </source>
</reference>
<feature type="transmembrane region" description="Helical" evidence="1">
    <location>
        <begin position="30"/>
        <end position="48"/>
    </location>
</feature>
<evidence type="ECO:0000313" key="2">
    <source>
        <dbReference type="EMBL" id="TQM63315.1"/>
    </source>
</evidence>
<protein>
    <submittedName>
        <fullName evidence="2">Uncharacterized protein</fullName>
    </submittedName>
</protein>
<gene>
    <name evidence="2" type="ORF">FB466_1575</name>
</gene>
<proteinExistence type="predicted"/>
<feature type="transmembrane region" description="Helical" evidence="1">
    <location>
        <begin position="85"/>
        <end position="109"/>
    </location>
</feature>
<sequence>MAHAYHYTRRARDSHREWQQPSVTTASGEGWLIAGALGVIFATGSLAWMSQLTFFVPVGGIAGVLLTFIGMVVVRFTVIPRRRRLLLLAAGMGLLWLIAVGCALTVVITEWAQVPNVIS</sequence>